<organism evidence="2 3">
    <name type="scientific">Candidatus Ligilactobacillus excrementigallinarum</name>
    <dbReference type="NCBI Taxonomy" id="2838641"/>
    <lineage>
        <taxon>Bacteria</taxon>
        <taxon>Bacillati</taxon>
        <taxon>Bacillota</taxon>
        <taxon>Bacilli</taxon>
        <taxon>Lactobacillales</taxon>
        <taxon>Lactobacillaceae</taxon>
        <taxon>Ligilactobacillus</taxon>
    </lineage>
</organism>
<feature type="transmembrane region" description="Helical" evidence="1">
    <location>
        <begin position="100"/>
        <end position="122"/>
    </location>
</feature>
<feature type="transmembrane region" description="Helical" evidence="1">
    <location>
        <begin position="384"/>
        <end position="401"/>
    </location>
</feature>
<feature type="transmembrane region" description="Helical" evidence="1">
    <location>
        <begin position="293"/>
        <end position="313"/>
    </location>
</feature>
<feature type="transmembrane region" description="Helical" evidence="1">
    <location>
        <begin position="528"/>
        <end position="546"/>
    </location>
</feature>
<comment type="caution">
    <text evidence="2">The sequence shown here is derived from an EMBL/GenBank/DDBJ whole genome shotgun (WGS) entry which is preliminary data.</text>
</comment>
<feature type="transmembrane region" description="Helical" evidence="1">
    <location>
        <begin position="70"/>
        <end position="93"/>
    </location>
</feature>
<protein>
    <recommendedName>
        <fullName evidence="4">Membrane protein 6-pyruvoyl-tetrahydropterin synthase-related domain-containing protein</fullName>
    </recommendedName>
</protein>
<evidence type="ECO:0000313" key="2">
    <source>
        <dbReference type="EMBL" id="HIX01601.1"/>
    </source>
</evidence>
<feature type="transmembrane region" description="Helical" evidence="1">
    <location>
        <begin position="12"/>
        <end position="33"/>
    </location>
</feature>
<feature type="transmembrane region" description="Helical" evidence="1">
    <location>
        <begin position="128"/>
        <end position="144"/>
    </location>
</feature>
<keyword evidence="1" id="KW-1133">Transmembrane helix</keyword>
<feature type="transmembrane region" description="Helical" evidence="1">
    <location>
        <begin position="322"/>
        <end position="343"/>
    </location>
</feature>
<keyword evidence="1" id="KW-0472">Membrane</keyword>
<feature type="transmembrane region" description="Helical" evidence="1">
    <location>
        <begin position="184"/>
        <end position="212"/>
    </location>
</feature>
<feature type="transmembrane region" description="Helical" evidence="1">
    <location>
        <begin position="224"/>
        <end position="244"/>
    </location>
</feature>
<feature type="transmembrane region" description="Helical" evidence="1">
    <location>
        <begin position="355"/>
        <end position="377"/>
    </location>
</feature>
<sequence length="548" mass="62618">MKKEEKFGTKLLLLLVMLALSIVFVAPFVMHGIHMEDDLSFHIERIRELAQNIAHGNWNPHYYTYEFWKMGYPLGVFYPQIMMLPFAGSALMFKSVTSGIYFGIGFYTFSTLYVMYFVVNRILQQKTAAFWSAVLYTFSCYRMLDILARFAVGEFIAMVFVPLAFYGLYAVFTDQKRKWLYLPIGLALVLLSHLLTALMVILIMALLVVILLPFVHQRKIKLVHLFKSGLLFSGCSATFLVPFIHEMTYQAIVTPKGNPIDQHIFTIKNIFFSTLINSNQRFGQVSKWNSQVAAYYTIGLVLLIVALLGIFYFKRLKMVSKIALICGSVLYFSTYFGSIWTLLFDTPLRIVQFPYRFFSLATFGLALVGGNLAELMINSVTRKWLVQAVLAIVIGGTWMWGAHTYYATAGPQQDFATIVPSWRTDQYTPKKAQPVIGQIVHHQARVDGHLIQLKSNEIQSVPDGFVFKNAEFKGAKRVILPICNYAGLKVYQNGYEIPKLVTQNVEVEIQKSKSTEIKVLYRTTWGTILGNLISIITWIFCLVFLFRH</sequence>
<keyword evidence="1" id="KW-0812">Transmembrane</keyword>
<gene>
    <name evidence="2" type="ORF">H9861_02480</name>
</gene>
<dbReference type="EMBL" id="DXFP01000019">
    <property type="protein sequence ID" value="HIX01601.1"/>
    <property type="molecule type" value="Genomic_DNA"/>
</dbReference>
<feature type="transmembrane region" description="Helical" evidence="1">
    <location>
        <begin position="151"/>
        <end position="172"/>
    </location>
</feature>
<accession>A0A9D2A9Q0</accession>
<dbReference type="AlphaFoldDB" id="A0A9D2A9Q0"/>
<dbReference type="Proteomes" id="UP000823963">
    <property type="component" value="Unassembled WGS sequence"/>
</dbReference>
<evidence type="ECO:0008006" key="4">
    <source>
        <dbReference type="Google" id="ProtNLM"/>
    </source>
</evidence>
<name>A0A9D2A9Q0_9LACO</name>
<reference evidence="2" key="2">
    <citation type="submission" date="2021-04" db="EMBL/GenBank/DDBJ databases">
        <authorList>
            <person name="Gilroy R."/>
        </authorList>
    </citation>
    <scope>NUCLEOTIDE SEQUENCE</scope>
    <source>
        <strain evidence="2">6627</strain>
    </source>
</reference>
<evidence type="ECO:0000256" key="1">
    <source>
        <dbReference type="SAM" id="Phobius"/>
    </source>
</evidence>
<evidence type="ECO:0000313" key="3">
    <source>
        <dbReference type="Proteomes" id="UP000823963"/>
    </source>
</evidence>
<reference evidence="2" key="1">
    <citation type="journal article" date="2021" name="PeerJ">
        <title>Extensive microbial diversity within the chicken gut microbiome revealed by metagenomics and culture.</title>
        <authorList>
            <person name="Gilroy R."/>
            <person name="Ravi A."/>
            <person name="Getino M."/>
            <person name="Pursley I."/>
            <person name="Horton D.L."/>
            <person name="Alikhan N.F."/>
            <person name="Baker D."/>
            <person name="Gharbi K."/>
            <person name="Hall N."/>
            <person name="Watson M."/>
            <person name="Adriaenssens E.M."/>
            <person name="Foster-Nyarko E."/>
            <person name="Jarju S."/>
            <person name="Secka A."/>
            <person name="Antonio M."/>
            <person name="Oren A."/>
            <person name="Chaudhuri R.R."/>
            <person name="La Ragione R."/>
            <person name="Hildebrand F."/>
            <person name="Pallen M.J."/>
        </authorList>
    </citation>
    <scope>NUCLEOTIDE SEQUENCE</scope>
    <source>
        <strain evidence="2">6627</strain>
    </source>
</reference>
<proteinExistence type="predicted"/>